<organism evidence="3 4">
    <name type="scientific">Stieleria marina</name>
    <dbReference type="NCBI Taxonomy" id="1930275"/>
    <lineage>
        <taxon>Bacteria</taxon>
        <taxon>Pseudomonadati</taxon>
        <taxon>Planctomycetota</taxon>
        <taxon>Planctomycetia</taxon>
        <taxon>Pirellulales</taxon>
        <taxon>Pirellulaceae</taxon>
        <taxon>Stieleria</taxon>
    </lineage>
</organism>
<dbReference type="Proteomes" id="UP000319817">
    <property type="component" value="Chromosome"/>
</dbReference>
<keyword evidence="1" id="KW-0175">Coiled coil</keyword>
<evidence type="ECO:0000313" key="4">
    <source>
        <dbReference type="Proteomes" id="UP000319817"/>
    </source>
</evidence>
<keyword evidence="4" id="KW-1185">Reference proteome</keyword>
<proteinExistence type="predicted"/>
<feature type="chain" id="PRO_5022154095" evidence="2">
    <location>
        <begin position="29"/>
        <end position="190"/>
    </location>
</feature>
<evidence type="ECO:0000256" key="1">
    <source>
        <dbReference type="SAM" id="Coils"/>
    </source>
</evidence>
<feature type="coiled-coil region" evidence="1">
    <location>
        <begin position="145"/>
        <end position="172"/>
    </location>
</feature>
<evidence type="ECO:0000313" key="3">
    <source>
        <dbReference type="EMBL" id="QDT11017.1"/>
    </source>
</evidence>
<name>A0A517NV70_9BACT</name>
<dbReference type="EMBL" id="CP036526">
    <property type="protein sequence ID" value="QDT11017.1"/>
    <property type="molecule type" value="Genomic_DNA"/>
</dbReference>
<dbReference type="AlphaFoldDB" id="A0A517NV70"/>
<accession>A0A517NV70</accession>
<keyword evidence="2" id="KW-0732">Signal</keyword>
<evidence type="ECO:0000256" key="2">
    <source>
        <dbReference type="SAM" id="SignalP"/>
    </source>
</evidence>
<sequence precursor="true">MSKMMRKYLKSFLVMALVAAVSSGVAISDDDKAKMDSLFAVEKYPITHETREQFLRERHRGHVQLQELIEELRNGYLNENQEVQQFVVENKLDSKTLTRRLFAQRFARNEFIEYEVSKELKRLQQIEPTDPNLKYDVYPTIRVTKQRYMLLIRRVEQQVKRIKKDREEDVAEVLGGNFCQALYRGPEIIT</sequence>
<reference evidence="3 4" key="1">
    <citation type="submission" date="2019-02" db="EMBL/GenBank/DDBJ databases">
        <title>Deep-cultivation of Planctomycetes and their phenomic and genomic characterization uncovers novel biology.</title>
        <authorList>
            <person name="Wiegand S."/>
            <person name="Jogler M."/>
            <person name="Boedeker C."/>
            <person name="Pinto D."/>
            <person name="Vollmers J."/>
            <person name="Rivas-Marin E."/>
            <person name="Kohn T."/>
            <person name="Peeters S.H."/>
            <person name="Heuer A."/>
            <person name="Rast P."/>
            <person name="Oberbeckmann S."/>
            <person name="Bunk B."/>
            <person name="Jeske O."/>
            <person name="Meyerdierks A."/>
            <person name="Storesund J.E."/>
            <person name="Kallscheuer N."/>
            <person name="Luecker S."/>
            <person name="Lage O.M."/>
            <person name="Pohl T."/>
            <person name="Merkel B.J."/>
            <person name="Hornburger P."/>
            <person name="Mueller R.-W."/>
            <person name="Bruemmer F."/>
            <person name="Labrenz M."/>
            <person name="Spormann A.M."/>
            <person name="Op den Camp H."/>
            <person name="Overmann J."/>
            <person name="Amann R."/>
            <person name="Jetten M.S.M."/>
            <person name="Mascher T."/>
            <person name="Medema M.H."/>
            <person name="Devos D.P."/>
            <person name="Kaster A.-K."/>
            <person name="Ovreas L."/>
            <person name="Rohde M."/>
            <person name="Galperin M.Y."/>
            <person name="Jogler C."/>
        </authorList>
    </citation>
    <scope>NUCLEOTIDE SEQUENCE [LARGE SCALE GENOMIC DNA]</scope>
    <source>
        <strain evidence="3 4">K23_9</strain>
    </source>
</reference>
<dbReference type="RefSeq" id="WP_145418750.1">
    <property type="nucleotide sequence ID" value="NZ_CP036526.1"/>
</dbReference>
<feature type="signal peptide" evidence="2">
    <location>
        <begin position="1"/>
        <end position="28"/>
    </location>
</feature>
<gene>
    <name evidence="3" type="ORF">K239x_30100</name>
</gene>
<protein>
    <submittedName>
        <fullName evidence="3">Uncharacterized protein</fullName>
    </submittedName>
</protein>